<name>A0ABT8YKB7_9HYPH</name>
<reference evidence="2" key="1">
    <citation type="journal article" date="2015" name="Int. J. Syst. Evol. Microbiol.">
        <title>Rhizobium alvei sp. nov., isolated from a freshwater river.</title>
        <authorList>
            <person name="Sheu S.Y."/>
            <person name="Huang H.W."/>
            <person name="Young C.C."/>
            <person name="Chen W.M."/>
        </authorList>
    </citation>
    <scope>NUCLEOTIDE SEQUENCE</scope>
    <source>
        <strain evidence="2">TNR-22</strain>
    </source>
</reference>
<feature type="chain" id="PRO_5046194643" description="DUF2846 domain-containing protein" evidence="1">
    <location>
        <begin position="17"/>
        <end position="164"/>
    </location>
</feature>
<evidence type="ECO:0000256" key="1">
    <source>
        <dbReference type="SAM" id="SignalP"/>
    </source>
</evidence>
<comment type="caution">
    <text evidence="2">The sequence shown here is derived from an EMBL/GenBank/DDBJ whole genome shotgun (WGS) entry which is preliminary data.</text>
</comment>
<organism evidence="2 3">
    <name type="scientific">Rhizobium alvei</name>
    <dbReference type="NCBI Taxonomy" id="1132659"/>
    <lineage>
        <taxon>Bacteria</taxon>
        <taxon>Pseudomonadati</taxon>
        <taxon>Pseudomonadota</taxon>
        <taxon>Alphaproteobacteria</taxon>
        <taxon>Hyphomicrobiales</taxon>
        <taxon>Rhizobiaceae</taxon>
        <taxon>Rhizobium/Agrobacterium group</taxon>
        <taxon>Rhizobium</taxon>
    </lineage>
</organism>
<evidence type="ECO:0000313" key="3">
    <source>
        <dbReference type="Proteomes" id="UP001174932"/>
    </source>
</evidence>
<reference evidence="2" key="2">
    <citation type="submission" date="2023-07" db="EMBL/GenBank/DDBJ databases">
        <authorList>
            <person name="Shen H."/>
        </authorList>
    </citation>
    <scope>NUCLEOTIDE SEQUENCE</scope>
    <source>
        <strain evidence="2">TNR-22</strain>
    </source>
</reference>
<dbReference type="EMBL" id="JAUOZU010000006">
    <property type="protein sequence ID" value="MDO6963700.1"/>
    <property type="molecule type" value="Genomic_DNA"/>
</dbReference>
<accession>A0ABT8YKB7</accession>
<dbReference type="Proteomes" id="UP001174932">
    <property type="component" value="Unassembled WGS sequence"/>
</dbReference>
<gene>
    <name evidence="2" type="ORF">Q4481_07005</name>
</gene>
<feature type="signal peptide" evidence="1">
    <location>
        <begin position="1"/>
        <end position="16"/>
    </location>
</feature>
<evidence type="ECO:0000313" key="2">
    <source>
        <dbReference type="EMBL" id="MDO6963700.1"/>
    </source>
</evidence>
<dbReference type="PROSITE" id="PS51257">
    <property type="entry name" value="PROKAR_LIPOPROTEIN"/>
    <property type="match status" value="1"/>
</dbReference>
<keyword evidence="1" id="KW-0732">Signal</keyword>
<dbReference type="RefSeq" id="WP_304375614.1">
    <property type="nucleotide sequence ID" value="NZ_JAUOZU010000006.1"/>
</dbReference>
<evidence type="ECO:0008006" key="4">
    <source>
        <dbReference type="Google" id="ProtNLM"/>
    </source>
</evidence>
<protein>
    <recommendedName>
        <fullName evidence="4">DUF2846 domain-containing protein</fullName>
    </recommendedName>
</protein>
<sequence>MKPVLMLLFTALFALSAGCQREDANYISINGKVFIFNIRLARAYYTLTLNRLENVPNGSRVVVHFENPAGGADLVSEQKVFPGMSRIDLQSADLECIVADRPYKIAITLVDPEGKVLQQIDTTLASTANQTVMPAKSLVVGAAYDKNPDAFGKDGKIKFRTACP</sequence>
<keyword evidence="3" id="KW-1185">Reference proteome</keyword>
<proteinExistence type="predicted"/>